<accession>A0AAW0C713</accession>
<sequence>MNPLARQLSRVSLLSWWSDSNPNLQSPATINLHTMAKPLTRYLYHRQAMEIIQTYHGQALTAEILELYASYLPWRFISASTKAMILSEFCHFSHLKHILESSDRSLRDPGLQKLALQLMQSLYDHQVSYLIERTTGLPLTTEILELYAPYLSYRLVSAEAKTMIVSELRCRVQRDKSQVSSIFRHCIEQILESPDANFMQDLALQEATSGLLQSLCAHQVSSLIEKKRGQPLTAELLEVYASCLTYVPRSIS</sequence>
<comment type="caution">
    <text evidence="1">The sequence shown here is derived from an EMBL/GenBank/DDBJ whole genome shotgun (WGS) entry which is preliminary data.</text>
</comment>
<dbReference type="Proteomes" id="UP001362999">
    <property type="component" value="Unassembled WGS sequence"/>
</dbReference>
<keyword evidence="2" id="KW-1185">Reference proteome</keyword>
<gene>
    <name evidence="1" type="ORF">R3P38DRAFT_3265338</name>
</gene>
<proteinExistence type="predicted"/>
<evidence type="ECO:0000313" key="1">
    <source>
        <dbReference type="EMBL" id="KAK7033421.1"/>
    </source>
</evidence>
<dbReference type="AlphaFoldDB" id="A0AAW0C713"/>
<dbReference type="EMBL" id="JAWWNJ010000023">
    <property type="protein sequence ID" value="KAK7033421.1"/>
    <property type="molecule type" value="Genomic_DNA"/>
</dbReference>
<organism evidence="1 2">
    <name type="scientific">Favolaschia claudopus</name>
    <dbReference type="NCBI Taxonomy" id="2862362"/>
    <lineage>
        <taxon>Eukaryota</taxon>
        <taxon>Fungi</taxon>
        <taxon>Dikarya</taxon>
        <taxon>Basidiomycota</taxon>
        <taxon>Agaricomycotina</taxon>
        <taxon>Agaricomycetes</taxon>
        <taxon>Agaricomycetidae</taxon>
        <taxon>Agaricales</taxon>
        <taxon>Marasmiineae</taxon>
        <taxon>Mycenaceae</taxon>
        <taxon>Favolaschia</taxon>
    </lineage>
</organism>
<protein>
    <submittedName>
        <fullName evidence="1">Uncharacterized protein</fullName>
    </submittedName>
</protein>
<evidence type="ECO:0000313" key="2">
    <source>
        <dbReference type="Proteomes" id="UP001362999"/>
    </source>
</evidence>
<reference evidence="1 2" key="1">
    <citation type="journal article" date="2024" name="J Genomics">
        <title>Draft genome sequencing and assembly of Favolaschia claudopus CIRM-BRFM 2984 isolated from oak limbs.</title>
        <authorList>
            <person name="Navarro D."/>
            <person name="Drula E."/>
            <person name="Chaduli D."/>
            <person name="Cazenave R."/>
            <person name="Ahrendt S."/>
            <person name="Wang J."/>
            <person name="Lipzen A."/>
            <person name="Daum C."/>
            <person name="Barry K."/>
            <person name="Grigoriev I.V."/>
            <person name="Favel A."/>
            <person name="Rosso M.N."/>
            <person name="Martin F."/>
        </authorList>
    </citation>
    <scope>NUCLEOTIDE SEQUENCE [LARGE SCALE GENOMIC DNA]</scope>
    <source>
        <strain evidence="1 2">CIRM-BRFM 2984</strain>
    </source>
</reference>
<name>A0AAW0C713_9AGAR</name>